<evidence type="ECO:0008006" key="4">
    <source>
        <dbReference type="Google" id="ProtNLM"/>
    </source>
</evidence>
<feature type="chain" id="PRO_5043405486" description="Secreted protein" evidence="1">
    <location>
        <begin position="29"/>
        <end position="77"/>
    </location>
</feature>
<gene>
    <name evidence="2" type="ORF">ElyMa_001667800</name>
</gene>
<evidence type="ECO:0000313" key="3">
    <source>
        <dbReference type="Proteomes" id="UP000762676"/>
    </source>
</evidence>
<evidence type="ECO:0000313" key="2">
    <source>
        <dbReference type="EMBL" id="GFS24607.1"/>
    </source>
</evidence>
<dbReference type="EMBL" id="BMAT01003395">
    <property type="protein sequence ID" value="GFS24607.1"/>
    <property type="molecule type" value="Genomic_DNA"/>
</dbReference>
<dbReference type="Proteomes" id="UP000762676">
    <property type="component" value="Unassembled WGS sequence"/>
</dbReference>
<accession>A0AAV4JSY8</accession>
<dbReference type="AlphaFoldDB" id="A0AAV4JSY8"/>
<feature type="signal peptide" evidence="1">
    <location>
        <begin position="1"/>
        <end position="28"/>
    </location>
</feature>
<comment type="caution">
    <text evidence="2">The sequence shown here is derived from an EMBL/GenBank/DDBJ whole genome shotgun (WGS) entry which is preliminary data.</text>
</comment>
<evidence type="ECO:0000256" key="1">
    <source>
        <dbReference type="SAM" id="SignalP"/>
    </source>
</evidence>
<organism evidence="2 3">
    <name type="scientific">Elysia marginata</name>
    <dbReference type="NCBI Taxonomy" id="1093978"/>
    <lineage>
        <taxon>Eukaryota</taxon>
        <taxon>Metazoa</taxon>
        <taxon>Spiralia</taxon>
        <taxon>Lophotrochozoa</taxon>
        <taxon>Mollusca</taxon>
        <taxon>Gastropoda</taxon>
        <taxon>Heterobranchia</taxon>
        <taxon>Euthyneura</taxon>
        <taxon>Panpulmonata</taxon>
        <taxon>Sacoglossa</taxon>
        <taxon>Placobranchoidea</taxon>
        <taxon>Plakobranchidae</taxon>
        <taxon>Elysia</taxon>
    </lineage>
</organism>
<keyword evidence="3" id="KW-1185">Reference proteome</keyword>
<reference evidence="2 3" key="1">
    <citation type="journal article" date="2021" name="Elife">
        <title>Chloroplast acquisition without the gene transfer in kleptoplastic sea slugs, Plakobranchus ocellatus.</title>
        <authorList>
            <person name="Maeda T."/>
            <person name="Takahashi S."/>
            <person name="Yoshida T."/>
            <person name="Shimamura S."/>
            <person name="Takaki Y."/>
            <person name="Nagai Y."/>
            <person name="Toyoda A."/>
            <person name="Suzuki Y."/>
            <person name="Arimoto A."/>
            <person name="Ishii H."/>
            <person name="Satoh N."/>
            <person name="Nishiyama T."/>
            <person name="Hasebe M."/>
            <person name="Maruyama T."/>
            <person name="Minagawa J."/>
            <person name="Obokata J."/>
            <person name="Shigenobu S."/>
        </authorList>
    </citation>
    <scope>NUCLEOTIDE SEQUENCE [LARGE SCALE GENOMIC DNA]</scope>
</reference>
<keyword evidence="1" id="KW-0732">Signal</keyword>
<sequence>MMMMMMMMMMMTMMMMMMMMIMTMVSTAHNDLLCSQRTWSDLSSFTFLFSDLDASAAPRSCAQSLLHPCLILETDVT</sequence>
<proteinExistence type="predicted"/>
<name>A0AAV4JSY8_9GAST</name>
<protein>
    <recommendedName>
        <fullName evidence="4">Secreted protein</fullName>
    </recommendedName>
</protein>